<dbReference type="AlphaFoldDB" id="A0A1W9HUZ9"/>
<evidence type="ECO:0000313" key="1">
    <source>
        <dbReference type="EMBL" id="OQW51259.1"/>
    </source>
</evidence>
<protein>
    <submittedName>
        <fullName evidence="1">Uncharacterized protein</fullName>
    </submittedName>
</protein>
<accession>A0A1W9HUZ9</accession>
<sequence length="584" mass="63096">MAALSMIILVGISGAALDFGMAQLARQKLYQAASLACQYAKKTSLVADTESGGAAVRSFFNANLASQNVTTDLVNANFTAVSNGPARMSGSYAVPTTFLGLFNIASIQVSVDQQCYPVPPQLSAGAEIFKETFETPPLSTETVYNNNPGSTFYSRNFNGWRTVGDGAPYFFGLKINDGYKQPSPDGSHVGELVGYYNLSISRKLSLAAGVYELRYQYTGNAYAAVAAYAGSTRFGNDVFNNDPAPICANAAADVAWATSDTSRVGVYFSADEADFSANYLEGAIRPTSPSWRPADLIDVCIYSKGWIERSVMITVTTTGDYWLTYAGQGSNTYLEGGQLDNIRLCYQYCNGSRLTAPFEIAGQVLLRENFSAWRSAFENSLAVNDWVPVGANAFEIWDRAPSLATLPGGEQQVLELDEFANRALSHKILLPPGTYQIAYNYLSRVNFPSLGSGTIYCANKATDYPVSTLPPGTETGSFWGPGYAMPYPSFTAPHDTNAVSVWLDSDVTTSAGNRPSQMIDYCAYSSGWTTRRITVKVTKARFYWLTFKGEGTSDTQGALVADIRICAIRCDNGLSNDPPLAIAP</sequence>
<evidence type="ECO:0000313" key="2">
    <source>
        <dbReference type="Proteomes" id="UP000192872"/>
    </source>
</evidence>
<reference evidence="1 2" key="1">
    <citation type="journal article" date="2017" name="Water Res.">
        <title>Comammox in drinking water systems.</title>
        <authorList>
            <person name="Wang Y."/>
            <person name="Ma L."/>
            <person name="Mao Y."/>
            <person name="Jiang X."/>
            <person name="Xia Y."/>
            <person name="Yu K."/>
            <person name="Li B."/>
            <person name="Zhang T."/>
        </authorList>
    </citation>
    <scope>NUCLEOTIDE SEQUENCE [LARGE SCALE GENOMIC DNA]</scope>
    <source>
        <strain evidence="1">SG_bin8</strain>
    </source>
</reference>
<dbReference type="EMBL" id="LWDL01000020">
    <property type="protein sequence ID" value="OQW51259.1"/>
    <property type="molecule type" value="Genomic_DNA"/>
</dbReference>
<dbReference type="Proteomes" id="UP000192872">
    <property type="component" value="Unassembled WGS sequence"/>
</dbReference>
<proteinExistence type="predicted"/>
<comment type="caution">
    <text evidence="1">The sequence shown here is derived from an EMBL/GenBank/DDBJ whole genome shotgun (WGS) entry which is preliminary data.</text>
</comment>
<organism evidence="1 2">
    <name type="scientific">Candidatus Raskinella chloraquaticus</name>
    <dbReference type="NCBI Taxonomy" id="1951219"/>
    <lineage>
        <taxon>Bacteria</taxon>
        <taxon>Pseudomonadati</taxon>
        <taxon>Pseudomonadota</taxon>
        <taxon>Alphaproteobacteria</taxon>
        <taxon>Hyphomicrobiales</taxon>
        <taxon>Phreatobacteraceae</taxon>
        <taxon>Candidatus Raskinella</taxon>
    </lineage>
</organism>
<name>A0A1W9HUZ9_9HYPH</name>
<gene>
    <name evidence="1" type="ORF">A4S15_11800</name>
</gene>